<name>A0AAW0PNL5_9GOBI</name>
<sequence length="140" mass="15929">MAPREELVTAAAESPDYGPEMQPGPISRVSVCACVCVEVMDSRQLCPMGLFDWQEDLKPQVPWVMWTTPEPNLEPAQEKEEDQEDESESLCEKIESSMEPEKKVEVTTEHEVTGSVKSQVFDGRDPKTIIRFFIRAQLQR</sequence>
<accession>A0AAW0PNL5</accession>
<evidence type="ECO:0000313" key="3">
    <source>
        <dbReference type="Proteomes" id="UP001460270"/>
    </source>
</evidence>
<feature type="compositionally biased region" description="Basic and acidic residues" evidence="1">
    <location>
        <begin position="90"/>
        <end position="112"/>
    </location>
</feature>
<feature type="region of interest" description="Disordered" evidence="1">
    <location>
        <begin position="67"/>
        <end position="119"/>
    </location>
</feature>
<organism evidence="2 3">
    <name type="scientific">Mugilogobius chulae</name>
    <name type="common">yellowstripe goby</name>
    <dbReference type="NCBI Taxonomy" id="88201"/>
    <lineage>
        <taxon>Eukaryota</taxon>
        <taxon>Metazoa</taxon>
        <taxon>Chordata</taxon>
        <taxon>Craniata</taxon>
        <taxon>Vertebrata</taxon>
        <taxon>Euteleostomi</taxon>
        <taxon>Actinopterygii</taxon>
        <taxon>Neopterygii</taxon>
        <taxon>Teleostei</taxon>
        <taxon>Neoteleostei</taxon>
        <taxon>Acanthomorphata</taxon>
        <taxon>Gobiaria</taxon>
        <taxon>Gobiiformes</taxon>
        <taxon>Gobioidei</taxon>
        <taxon>Gobiidae</taxon>
        <taxon>Gobionellinae</taxon>
        <taxon>Mugilogobius</taxon>
    </lineage>
</organism>
<dbReference type="AlphaFoldDB" id="A0AAW0PNL5"/>
<gene>
    <name evidence="2" type="ORF">WMY93_004413</name>
</gene>
<evidence type="ECO:0000313" key="2">
    <source>
        <dbReference type="EMBL" id="KAK7933517.1"/>
    </source>
</evidence>
<proteinExistence type="predicted"/>
<feature type="compositionally biased region" description="Acidic residues" evidence="1">
    <location>
        <begin position="79"/>
        <end position="89"/>
    </location>
</feature>
<dbReference type="EMBL" id="JBBPFD010000003">
    <property type="protein sequence ID" value="KAK7933517.1"/>
    <property type="molecule type" value="Genomic_DNA"/>
</dbReference>
<evidence type="ECO:0000256" key="1">
    <source>
        <dbReference type="SAM" id="MobiDB-lite"/>
    </source>
</evidence>
<feature type="region of interest" description="Disordered" evidence="1">
    <location>
        <begin position="1"/>
        <end position="21"/>
    </location>
</feature>
<dbReference type="Proteomes" id="UP001460270">
    <property type="component" value="Unassembled WGS sequence"/>
</dbReference>
<reference evidence="3" key="1">
    <citation type="submission" date="2024-04" db="EMBL/GenBank/DDBJ databases">
        <title>Salinicola lusitanus LLJ914,a marine bacterium isolated from the Okinawa Trough.</title>
        <authorList>
            <person name="Li J."/>
        </authorList>
    </citation>
    <scope>NUCLEOTIDE SEQUENCE [LARGE SCALE GENOMIC DNA]</scope>
</reference>
<keyword evidence="3" id="KW-1185">Reference proteome</keyword>
<comment type="caution">
    <text evidence="2">The sequence shown here is derived from an EMBL/GenBank/DDBJ whole genome shotgun (WGS) entry which is preliminary data.</text>
</comment>
<protein>
    <submittedName>
        <fullName evidence="2">Uncharacterized protein</fullName>
    </submittedName>
</protein>